<dbReference type="GeneID" id="29123009"/>
<dbReference type="KEGG" id="vg:29123009"/>
<protein>
    <submittedName>
        <fullName evidence="1">Uncharacterized protein</fullName>
    </submittedName>
</protein>
<organism evidence="1 2">
    <name type="scientific">Arthrobacter phage Kitkat</name>
    <dbReference type="NCBI Taxonomy" id="1796996"/>
    <lineage>
        <taxon>Viruses</taxon>
        <taxon>Duplodnaviria</taxon>
        <taxon>Heunggongvirae</taxon>
        <taxon>Uroviricota</taxon>
        <taxon>Caudoviricetes</taxon>
        <taxon>Kelleziovirus</taxon>
        <taxon>Kelleziovirus kitkat</taxon>
    </lineage>
</organism>
<dbReference type="RefSeq" id="YP_009303364.1">
    <property type="nucleotide sequence ID" value="NC_031254.1"/>
</dbReference>
<name>A0A140G6Q7_9CAUD</name>
<proteinExistence type="predicted"/>
<dbReference type="Proteomes" id="UP000203585">
    <property type="component" value="Segment"/>
</dbReference>
<evidence type="ECO:0000313" key="2">
    <source>
        <dbReference type="Proteomes" id="UP000203585"/>
    </source>
</evidence>
<gene>
    <name evidence="1" type="primary">81</name>
    <name evidence="1" type="ORF">KITKAT_81</name>
</gene>
<keyword evidence="2" id="KW-1185">Reference proteome</keyword>
<dbReference type="EMBL" id="KU647627">
    <property type="protein sequence ID" value="AMM44342.1"/>
    <property type="molecule type" value="Genomic_DNA"/>
</dbReference>
<evidence type="ECO:0000313" key="1">
    <source>
        <dbReference type="EMBL" id="AMM44342.1"/>
    </source>
</evidence>
<sequence>MHRTLQVTVKMTLELPEKSTYDAQDLAVDLHGGIVRSIERVIPAEVVSWITTPVNPLVAD</sequence>
<accession>A0A140G6Q7</accession>
<reference evidence="1 2" key="1">
    <citation type="submission" date="2016-02" db="EMBL/GenBank/DDBJ databases">
        <authorList>
            <person name="Blasi C.J."/>
            <person name="DeRuff K.C."/>
            <person name="Kobokovich A."/>
            <person name="Pizzorno M.C."/>
            <person name="Stowe E.L."/>
            <person name="Bowman C.A."/>
            <person name="Russell D.A."/>
            <person name="Pope W.H."/>
            <person name="Jacobs-Sera D."/>
            <person name="Hendrix R.W."/>
            <person name="Hatfull G.F."/>
        </authorList>
    </citation>
    <scope>NUCLEOTIDE SEQUENCE [LARGE SCALE GENOMIC DNA]</scope>
</reference>